<protein>
    <submittedName>
        <fullName evidence="2">Uncharacterized protein</fullName>
    </submittedName>
</protein>
<dbReference type="Proteomes" id="UP000266673">
    <property type="component" value="Unassembled WGS sequence"/>
</dbReference>
<evidence type="ECO:0000256" key="1">
    <source>
        <dbReference type="SAM" id="MobiDB-lite"/>
    </source>
</evidence>
<evidence type="ECO:0000313" key="2">
    <source>
        <dbReference type="EMBL" id="RIB02591.1"/>
    </source>
</evidence>
<dbReference type="EMBL" id="QKWP01002649">
    <property type="protein sequence ID" value="RIB02591.1"/>
    <property type="molecule type" value="Genomic_DNA"/>
</dbReference>
<gene>
    <name evidence="2" type="ORF">C2G38_2227426</name>
</gene>
<feature type="compositionally biased region" description="Polar residues" evidence="1">
    <location>
        <begin position="203"/>
        <end position="212"/>
    </location>
</feature>
<keyword evidence="3" id="KW-1185">Reference proteome</keyword>
<reference evidence="2 3" key="1">
    <citation type="submission" date="2018-06" db="EMBL/GenBank/DDBJ databases">
        <title>Comparative genomics reveals the genomic features of Rhizophagus irregularis, R. cerebriforme, R. diaphanum and Gigaspora rosea, and their symbiotic lifestyle signature.</title>
        <authorList>
            <person name="Morin E."/>
            <person name="San Clemente H."/>
            <person name="Chen E.C.H."/>
            <person name="De La Providencia I."/>
            <person name="Hainaut M."/>
            <person name="Kuo A."/>
            <person name="Kohler A."/>
            <person name="Murat C."/>
            <person name="Tang N."/>
            <person name="Roy S."/>
            <person name="Loubradou J."/>
            <person name="Henrissat B."/>
            <person name="Grigoriev I.V."/>
            <person name="Corradi N."/>
            <person name="Roux C."/>
            <person name="Martin F.M."/>
        </authorList>
    </citation>
    <scope>NUCLEOTIDE SEQUENCE [LARGE SCALE GENOMIC DNA]</scope>
    <source>
        <strain evidence="2 3">DAOM 194757</strain>
    </source>
</reference>
<feature type="region of interest" description="Disordered" evidence="1">
    <location>
        <begin position="184"/>
        <end position="225"/>
    </location>
</feature>
<comment type="caution">
    <text evidence="2">The sequence shown here is derived from an EMBL/GenBank/DDBJ whole genome shotgun (WGS) entry which is preliminary data.</text>
</comment>
<dbReference type="AlphaFoldDB" id="A0A397TYX8"/>
<sequence>MTSHRLFRVLLNDYLDNKYPEFNIRANEFTNRFHMEWLSGLLAKMKNYWGLAFQNVRNSIWKVFGVENPLLKSNAGASEIVRWKQSVEIADCFCSLFVQNESGAYWIDLIARNAFSMVAVPTLTHDHCAFTLAMCDIILNPRSRSVKCTEKYIKRCVEKFLNDYNSGGSSYGSAEAIINEELEANEHRSQMNSPQTDYAPEPLSQSGSSMQYSEEEMDEAFGVYE</sequence>
<accession>A0A397TYX8</accession>
<evidence type="ECO:0000313" key="3">
    <source>
        <dbReference type="Proteomes" id="UP000266673"/>
    </source>
</evidence>
<proteinExistence type="predicted"/>
<name>A0A397TYX8_9GLOM</name>
<organism evidence="2 3">
    <name type="scientific">Gigaspora rosea</name>
    <dbReference type="NCBI Taxonomy" id="44941"/>
    <lineage>
        <taxon>Eukaryota</taxon>
        <taxon>Fungi</taxon>
        <taxon>Fungi incertae sedis</taxon>
        <taxon>Mucoromycota</taxon>
        <taxon>Glomeromycotina</taxon>
        <taxon>Glomeromycetes</taxon>
        <taxon>Diversisporales</taxon>
        <taxon>Gigasporaceae</taxon>
        <taxon>Gigaspora</taxon>
    </lineage>
</organism>